<feature type="region of interest" description="Disordered" evidence="9">
    <location>
        <begin position="177"/>
        <end position="204"/>
    </location>
</feature>
<evidence type="ECO:0000256" key="1">
    <source>
        <dbReference type="ARBA" id="ARBA00004123"/>
    </source>
</evidence>
<reference evidence="10 11" key="1">
    <citation type="submission" date="2019-09" db="EMBL/GenBank/DDBJ databases">
        <authorList>
            <consortium name="DOE Joint Genome Institute"/>
            <person name="Mondo S.J."/>
            <person name="Navarro-Mendoza M.I."/>
            <person name="Perez-Arques C."/>
            <person name="Panchal S."/>
            <person name="Nicolas F.E."/>
            <person name="Ganguly P."/>
            <person name="Pangilinan J."/>
            <person name="Grigoriev I."/>
            <person name="Heitman J."/>
            <person name="Sanya K."/>
            <person name="Garre V."/>
        </authorList>
    </citation>
    <scope>NUCLEOTIDE SEQUENCE [LARGE SCALE GENOMIC DNA]</scope>
    <source>
        <strain evidence="10 11">MU402</strain>
    </source>
</reference>
<protein>
    <submittedName>
        <fullName evidence="10">Uncharacterized protein</fullName>
    </submittedName>
</protein>
<comment type="caution">
    <text evidence="10">The sequence shown here is derived from an EMBL/GenBank/DDBJ whole genome shotgun (WGS) entry which is preliminary data.</text>
</comment>
<gene>
    <name evidence="10" type="ORF">FB192DRAFT_1332609</name>
</gene>
<evidence type="ECO:0000256" key="9">
    <source>
        <dbReference type="SAM" id="MobiDB-lite"/>
    </source>
</evidence>
<name>A0A8H4BC81_MUCCL</name>
<comment type="similarity">
    <text evidence="3">Belongs to the WHI5/NRM1 family.</text>
</comment>
<organism evidence="10 11">
    <name type="scientific">Mucor circinelloides f. lusitanicus</name>
    <name type="common">Mucor racemosus var. lusitanicus</name>
    <dbReference type="NCBI Taxonomy" id="29924"/>
    <lineage>
        <taxon>Eukaryota</taxon>
        <taxon>Fungi</taxon>
        <taxon>Fungi incertae sedis</taxon>
        <taxon>Mucoromycota</taxon>
        <taxon>Mucoromycotina</taxon>
        <taxon>Mucoromycetes</taxon>
        <taxon>Mucorales</taxon>
        <taxon>Mucorineae</taxon>
        <taxon>Mucoraceae</taxon>
        <taxon>Mucor</taxon>
    </lineage>
</organism>
<evidence type="ECO:0000256" key="4">
    <source>
        <dbReference type="ARBA" id="ARBA00022490"/>
    </source>
</evidence>
<keyword evidence="6" id="KW-0805">Transcription regulation</keyword>
<dbReference type="GO" id="GO:0005737">
    <property type="term" value="C:cytoplasm"/>
    <property type="evidence" value="ECO:0007669"/>
    <property type="project" value="UniProtKB-SubCell"/>
</dbReference>
<dbReference type="EMBL" id="JAAECE010000007">
    <property type="protein sequence ID" value="KAF1798973.1"/>
    <property type="molecule type" value="Genomic_DNA"/>
</dbReference>
<keyword evidence="8" id="KW-0539">Nucleus</keyword>
<evidence type="ECO:0000313" key="11">
    <source>
        <dbReference type="Proteomes" id="UP000469890"/>
    </source>
</evidence>
<dbReference type="GO" id="GO:0005634">
    <property type="term" value="C:nucleus"/>
    <property type="evidence" value="ECO:0007669"/>
    <property type="project" value="UniProtKB-SubCell"/>
</dbReference>
<keyword evidence="5" id="KW-0678">Repressor</keyword>
<sequence>MHYNNSSNHHYLSEHLPVFVNGSNKDILKHVESLRTRLGFARFKLRNGWEKNSLGDVECFWKQRQRRLIKEIPIPRFTQQDIIDKRSYIPASGARYAKSKKSKYQSRGQPQYKKHVWNDKRSSVYSPESSPLPATNIRNHSISSFDASFVPNDLNGEPSNVENSLDYLSYAIAMTERGHSPTTSQRQDKEDEDTDINLGDDVSPDWTRTSQLRLSLSVPNQMMVEEGDKSTPTSPATATYIAAQAMLMFVKR</sequence>
<evidence type="ECO:0000256" key="6">
    <source>
        <dbReference type="ARBA" id="ARBA00023015"/>
    </source>
</evidence>
<dbReference type="InterPro" id="IPR013734">
    <property type="entry name" value="TF_Nrm1/Whi5"/>
</dbReference>
<proteinExistence type="inferred from homology"/>
<evidence type="ECO:0000256" key="5">
    <source>
        <dbReference type="ARBA" id="ARBA00022491"/>
    </source>
</evidence>
<dbReference type="Proteomes" id="UP000469890">
    <property type="component" value="Unassembled WGS sequence"/>
</dbReference>
<evidence type="ECO:0000256" key="7">
    <source>
        <dbReference type="ARBA" id="ARBA00023163"/>
    </source>
</evidence>
<dbReference type="Pfam" id="PF08528">
    <property type="entry name" value="Whi5"/>
    <property type="match status" value="1"/>
</dbReference>
<evidence type="ECO:0000256" key="3">
    <source>
        <dbReference type="ARBA" id="ARBA00006922"/>
    </source>
</evidence>
<evidence type="ECO:0000256" key="2">
    <source>
        <dbReference type="ARBA" id="ARBA00004496"/>
    </source>
</evidence>
<dbReference type="AlphaFoldDB" id="A0A8H4BC81"/>
<accession>A0A8H4BC81</accession>
<comment type="subcellular location">
    <subcellularLocation>
        <location evidence="2">Cytoplasm</location>
    </subcellularLocation>
    <subcellularLocation>
        <location evidence="1">Nucleus</location>
    </subcellularLocation>
</comment>
<evidence type="ECO:0000256" key="8">
    <source>
        <dbReference type="ARBA" id="ARBA00023242"/>
    </source>
</evidence>
<keyword evidence="4" id="KW-0963">Cytoplasm</keyword>
<evidence type="ECO:0000313" key="10">
    <source>
        <dbReference type="EMBL" id="KAF1798973.1"/>
    </source>
</evidence>
<keyword evidence="7" id="KW-0804">Transcription</keyword>